<feature type="active site" description="Proton donor/acceptor" evidence="1">
    <location>
        <position position="82"/>
    </location>
</feature>
<sequence length="203" mass="23201">MNILYFVRHGETSWNKSKIYQGSTDIPLNSTGLQQAKLVSSYFKDISIDDIFTSPLKRASVTAEIIAKPHCISVKENRNLMEMNFGQWEGKCLSEINNDWPGMIEEMYINPDKVKIPDSESFQDVQKRTMRFINDLLDKSLQKTYVIVSHGAAIRTMLCGLLDIPLEKGWWLGQSNANITCIYQLSSGRNILHKLNSTIHLMK</sequence>
<evidence type="ECO:0000313" key="3">
    <source>
        <dbReference type="EMBL" id="AOH38966.1"/>
    </source>
</evidence>
<dbReference type="Pfam" id="PF00300">
    <property type="entry name" value="His_Phos_1"/>
    <property type="match status" value="1"/>
</dbReference>
<dbReference type="RefSeq" id="WP_022513411.1">
    <property type="nucleotide sequence ID" value="NZ_CP017037.1"/>
</dbReference>
<feature type="active site" description="Tele-phosphohistidine intermediate" evidence="1">
    <location>
        <position position="9"/>
    </location>
</feature>
<dbReference type="GO" id="GO:0016791">
    <property type="term" value="F:phosphatase activity"/>
    <property type="evidence" value="ECO:0007669"/>
    <property type="project" value="TreeGrafter"/>
</dbReference>
<dbReference type="PANTHER" id="PTHR48100">
    <property type="entry name" value="BROAD-SPECIFICITY PHOSPHATASE YOR283W-RELATED"/>
    <property type="match status" value="1"/>
</dbReference>
<dbReference type="InterPro" id="IPR050275">
    <property type="entry name" value="PGM_Phosphatase"/>
</dbReference>
<dbReference type="SUPFAM" id="SSF53254">
    <property type="entry name" value="Phosphoglycerate mutase-like"/>
    <property type="match status" value="1"/>
</dbReference>
<dbReference type="InterPro" id="IPR013078">
    <property type="entry name" value="His_Pase_superF_clade-1"/>
</dbReference>
<dbReference type="STRING" id="39950.BCB69_02645"/>
<dbReference type="GO" id="GO:0005737">
    <property type="term" value="C:cytoplasm"/>
    <property type="evidence" value="ECO:0007669"/>
    <property type="project" value="TreeGrafter"/>
</dbReference>
<evidence type="ECO:0000256" key="1">
    <source>
        <dbReference type="PIRSR" id="PIRSR613078-1"/>
    </source>
</evidence>
<feature type="binding site" evidence="2">
    <location>
        <begin position="8"/>
        <end position="15"/>
    </location>
    <ligand>
        <name>substrate</name>
    </ligand>
</feature>
<organism evidence="3 5">
    <name type="scientific">Dialister pneumosintes</name>
    <dbReference type="NCBI Taxonomy" id="39950"/>
    <lineage>
        <taxon>Bacteria</taxon>
        <taxon>Bacillati</taxon>
        <taxon>Bacillota</taxon>
        <taxon>Negativicutes</taxon>
        <taxon>Veillonellales</taxon>
        <taxon>Veillonellaceae</taxon>
        <taxon>Dialister</taxon>
    </lineage>
</organism>
<dbReference type="EMBL" id="QWKU01000001">
    <property type="protein sequence ID" value="RID94069.1"/>
    <property type="molecule type" value="Genomic_DNA"/>
</dbReference>
<dbReference type="EMBL" id="CP017037">
    <property type="protein sequence ID" value="AOH38966.1"/>
    <property type="molecule type" value="Genomic_DNA"/>
</dbReference>
<feature type="binding site" evidence="2">
    <location>
        <position position="58"/>
    </location>
    <ligand>
        <name>substrate</name>
    </ligand>
</feature>
<reference evidence="4 6" key="3">
    <citation type="submission" date="2018-08" db="EMBL/GenBank/DDBJ databases">
        <title>Draft genome sequence of Dialister pneumosintes KCOM 1685.</title>
        <authorList>
            <person name="Kook J.-K."/>
            <person name="Park S.-N."/>
            <person name="Lim Y.K."/>
        </authorList>
    </citation>
    <scope>NUCLEOTIDE SEQUENCE [LARGE SCALE GENOMIC DNA]</scope>
    <source>
        <strain evidence="4 6">KCOM 1685</strain>
    </source>
</reference>
<accession>A0A1B3WDB1</accession>
<dbReference type="KEGG" id="dpn:BCB69_02645"/>
<keyword evidence="6" id="KW-1185">Reference proteome</keyword>
<reference evidence="3" key="1">
    <citation type="submission" date="2016-08" db="EMBL/GenBank/DDBJ databases">
        <authorList>
            <person name="Seilhamer J.J."/>
        </authorList>
    </citation>
    <scope>NUCLEOTIDE SEQUENCE [LARGE SCALE GENOMIC DNA]</scope>
    <source>
        <strain evidence="3">F0677</strain>
    </source>
</reference>
<name>A0A1B3WDB1_9FIRM</name>
<dbReference type="PANTHER" id="PTHR48100:SF1">
    <property type="entry name" value="HISTIDINE PHOSPHATASE FAMILY PROTEIN-RELATED"/>
    <property type="match status" value="1"/>
</dbReference>
<evidence type="ECO:0000313" key="6">
    <source>
        <dbReference type="Proteomes" id="UP000266262"/>
    </source>
</evidence>
<reference evidence="5" key="2">
    <citation type="submission" date="2016-08" db="EMBL/GenBank/DDBJ databases">
        <authorList>
            <person name="Holder M.E."/>
            <person name="Ajami N.J."/>
            <person name="Petrosino J.F."/>
        </authorList>
    </citation>
    <scope>NUCLEOTIDE SEQUENCE [LARGE SCALE GENOMIC DNA]</scope>
    <source>
        <strain evidence="5">F0677</strain>
    </source>
</reference>
<gene>
    <name evidence="3" type="ORF">BCB69_02645</name>
    <name evidence="4" type="ORF">DX915_00550</name>
</gene>
<dbReference type="Gene3D" id="3.40.50.1240">
    <property type="entry name" value="Phosphoglycerate mutase-like"/>
    <property type="match status" value="1"/>
</dbReference>
<dbReference type="OrthoDB" id="9781415at2"/>
<protein>
    <submittedName>
        <fullName evidence="4">Histidine phosphatase family protein</fullName>
    </submittedName>
</protein>
<dbReference type="Proteomes" id="UP000266262">
    <property type="component" value="Unassembled WGS sequence"/>
</dbReference>
<evidence type="ECO:0000313" key="4">
    <source>
        <dbReference type="EMBL" id="RID94069.1"/>
    </source>
</evidence>
<dbReference type="SMART" id="SM00855">
    <property type="entry name" value="PGAM"/>
    <property type="match status" value="1"/>
</dbReference>
<evidence type="ECO:0000256" key="2">
    <source>
        <dbReference type="PIRSR" id="PIRSR613078-2"/>
    </source>
</evidence>
<dbReference type="CDD" id="cd07067">
    <property type="entry name" value="HP_PGM_like"/>
    <property type="match status" value="1"/>
</dbReference>
<dbReference type="PIRSF" id="PIRSF000709">
    <property type="entry name" value="6PFK_2-Ptase"/>
    <property type="match status" value="1"/>
</dbReference>
<dbReference type="InterPro" id="IPR029033">
    <property type="entry name" value="His_PPase_superfam"/>
</dbReference>
<dbReference type="AlphaFoldDB" id="A0A1B3WDB1"/>
<proteinExistence type="predicted"/>
<evidence type="ECO:0000313" key="5">
    <source>
        <dbReference type="Proteomes" id="UP000094757"/>
    </source>
</evidence>
<dbReference type="Proteomes" id="UP000094757">
    <property type="component" value="Chromosome"/>
</dbReference>